<dbReference type="EMBL" id="AMZH03005430">
    <property type="protein sequence ID" value="RRT66405.1"/>
    <property type="molecule type" value="Genomic_DNA"/>
</dbReference>
<evidence type="ECO:0000313" key="1">
    <source>
        <dbReference type="EMBL" id="RRT66405.1"/>
    </source>
</evidence>
<gene>
    <name evidence="1" type="ORF">B296_00009293</name>
</gene>
<name>A0A426ZR75_ENSVE</name>
<sequence>MARRQQHWHRKRSRVAAVSPMKVQEMAAAREGNADDGGGSSVDDRWQRKIDMVEASSIMQAAMLTAIEGEKGDCGSGRSDCGIAATTVIEVKVIRLLWSLGKEMREVAAPEGVLTALDKARTEDGSAGSVSRGRMATWKREGRRAVAAAFVTTSGEDEMRVALMARLYGDEYGLWRKMKKLREVAATGSTMRKGSKSEGMEESNDDASVATIATIAASRSLLWFAKGNVDCCSRSLGDMHQLTRVRLIIVAVKMVTNCSKVAKMTAKEDSAVGNYDRRLRGSCNDSIS</sequence>
<dbReference type="AlphaFoldDB" id="A0A426ZR75"/>
<proteinExistence type="predicted"/>
<comment type="caution">
    <text evidence="1">The sequence shown here is derived from an EMBL/GenBank/DDBJ whole genome shotgun (WGS) entry which is preliminary data.</text>
</comment>
<reference evidence="1 2" key="1">
    <citation type="journal article" date="2014" name="Agronomy (Basel)">
        <title>A Draft Genome Sequence for Ensete ventricosum, the Drought-Tolerant Tree Against Hunger.</title>
        <authorList>
            <person name="Harrison J."/>
            <person name="Moore K.A."/>
            <person name="Paszkiewicz K."/>
            <person name="Jones T."/>
            <person name="Grant M."/>
            <person name="Ambacheew D."/>
            <person name="Muzemil S."/>
            <person name="Studholme D.J."/>
        </authorList>
    </citation>
    <scope>NUCLEOTIDE SEQUENCE [LARGE SCALE GENOMIC DNA]</scope>
</reference>
<accession>A0A426ZR75</accession>
<organism evidence="1 2">
    <name type="scientific">Ensete ventricosum</name>
    <name type="common">Abyssinian banana</name>
    <name type="synonym">Musa ensete</name>
    <dbReference type="NCBI Taxonomy" id="4639"/>
    <lineage>
        <taxon>Eukaryota</taxon>
        <taxon>Viridiplantae</taxon>
        <taxon>Streptophyta</taxon>
        <taxon>Embryophyta</taxon>
        <taxon>Tracheophyta</taxon>
        <taxon>Spermatophyta</taxon>
        <taxon>Magnoliopsida</taxon>
        <taxon>Liliopsida</taxon>
        <taxon>Zingiberales</taxon>
        <taxon>Musaceae</taxon>
        <taxon>Ensete</taxon>
    </lineage>
</organism>
<dbReference type="Proteomes" id="UP000287651">
    <property type="component" value="Unassembled WGS sequence"/>
</dbReference>
<evidence type="ECO:0000313" key="2">
    <source>
        <dbReference type="Proteomes" id="UP000287651"/>
    </source>
</evidence>
<protein>
    <submittedName>
        <fullName evidence="1">Uncharacterized protein</fullName>
    </submittedName>
</protein>